<dbReference type="WBParaSite" id="nOo.2.0.1.t13400-RA">
    <property type="protein sequence ID" value="nOo.2.0.1.t13400-RA"/>
    <property type="gene ID" value="nOo.2.0.1.g13400"/>
</dbReference>
<reference evidence="2 3" key="2">
    <citation type="submission" date="2018-08" db="EMBL/GenBank/DDBJ databases">
        <authorList>
            <person name="Laetsch R D."/>
            <person name="Stevens L."/>
            <person name="Kumar S."/>
            <person name="Blaxter L. M."/>
        </authorList>
    </citation>
    <scope>NUCLEOTIDE SEQUENCE [LARGE SCALE GENOMIC DNA]</scope>
</reference>
<proteinExistence type="predicted"/>
<feature type="compositionally biased region" description="Polar residues" evidence="1">
    <location>
        <begin position="41"/>
        <end position="50"/>
    </location>
</feature>
<evidence type="ECO:0000313" key="2">
    <source>
        <dbReference type="EMBL" id="VDN01674.1"/>
    </source>
</evidence>
<dbReference type="EMBL" id="UYRW01015139">
    <property type="protein sequence ID" value="VDN01674.1"/>
    <property type="molecule type" value="Genomic_DNA"/>
</dbReference>
<protein>
    <submittedName>
        <fullName evidence="2 4">Uncharacterized protein</fullName>
    </submittedName>
</protein>
<evidence type="ECO:0000256" key="1">
    <source>
        <dbReference type="SAM" id="MobiDB-lite"/>
    </source>
</evidence>
<organism evidence="4">
    <name type="scientific">Onchocerca ochengi</name>
    <name type="common">Filarial nematode worm</name>
    <dbReference type="NCBI Taxonomy" id="42157"/>
    <lineage>
        <taxon>Eukaryota</taxon>
        <taxon>Metazoa</taxon>
        <taxon>Ecdysozoa</taxon>
        <taxon>Nematoda</taxon>
        <taxon>Chromadorea</taxon>
        <taxon>Rhabditida</taxon>
        <taxon>Spirurina</taxon>
        <taxon>Spiruromorpha</taxon>
        <taxon>Filarioidea</taxon>
        <taxon>Onchocercidae</taxon>
        <taxon>Onchocerca</taxon>
    </lineage>
</organism>
<keyword evidence="3" id="KW-1185">Reference proteome</keyword>
<dbReference type="Proteomes" id="UP000271087">
    <property type="component" value="Unassembled WGS sequence"/>
</dbReference>
<feature type="compositionally biased region" description="Low complexity" evidence="1">
    <location>
        <begin position="31"/>
        <end position="40"/>
    </location>
</feature>
<sequence length="50" mass="5620">MSNTNDAKFVIVVVYFLRSIISICKQLKNQNNNHGGNATNYRTCPSNLFA</sequence>
<reference evidence="4" key="1">
    <citation type="submission" date="2016-06" db="UniProtKB">
        <authorList>
            <consortium name="WormBaseParasite"/>
        </authorList>
    </citation>
    <scope>IDENTIFICATION</scope>
</reference>
<name>A0A182EYZ1_ONCOC</name>
<dbReference type="AlphaFoldDB" id="A0A182EYZ1"/>
<gene>
    <name evidence="2" type="ORF">NOO_LOCUS13400</name>
</gene>
<evidence type="ECO:0000313" key="4">
    <source>
        <dbReference type="WBParaSite" id="nOo.2.0.1.t13400-RA"/>
    </source>
</evidence>
<evidence type="ECO:0000313" key="3">
    <source>
        <dbReference type="Proteomes" id="UP000271087"/>
    </source>
</evidence>
<accession>A0A182EYZ1</accession>
<feature type="region of interest" description="Disordered" evidence="1">
    <location>
        <begin position="31"/>
        <end position="50"/>
    </location>
</feature>